<dbReference type="Gene3D" id="1.10.135.10">
    <property type="entry name" value="ATP:guanido phosphotransferase, N-terminal domain"/>
    <property type="match status" value="1"/>
</dbReference>
<evidence type="ECO:0000259" key="10">
    <source>
        <dbReference type="PROSITE" id="PS51510"/>
    </source>
</evidence>
<gene>
    <name evidence="11" type="primary">ak</name>
</gene>
<dbReference type="SUPFAM" id="SSF55931">
    <property type="entry name" value="Glutamine synthetase/guanido kinase"/>
    <property type="match status" value="1"/>
</dbReference>
<feature type="binding site" evidence="7">
    <location>
        <position position="201"/>
    </location>
    <ligand>
        <name>ATP</name>
        <dbReference type="ChEBI" id="CHEBI:30616"/>
    </ligand>
</feature>
<sequence>MSAASPDPYFDLILDEDLKKNQWPQKLTAYQKEGGNMSLMCQTMTREMFEKLKGLKTSSGGWTIARAMNTGTLYPTSFVGCHAGDLESYSLYKDLFHPVIEAYHKGYKMDGSMKHVTDMDVKKITEDLAPSTKSKIISTRIRVARNLSFFPLNPGGSRATREKIAEHMDKVFAKLPDDLKGDFFRHTTMSDQQRQQLIDDHFLFRGKDKMQAASGYHQDWPHGRGIFVSKDKKFIVWVNEGDHLRIISMEQGGDVRSVFSRLSRGIEAIEKGLKKCRTHGRLHDPYSWCHHLCPSNLGTAMRGSVHIRVPKLIANWGFEKLDSLARSKNCQARGSSGEHSEVKDRIDVSNWRRLGFSESSLVQDMIRFANSISEEEDKLK</sequence>
<dbReference type="SUPFAM" id="SSF48034">
    <property type="entry name" value="Guanido kinase N-terminal domain"/>
    <property type="match status" value="1"/>
</dbReference>
<evidence type="ECO:0000256" key="2">
    <source>
        <dbReference type="ARBA" id="ARBA00022679"/>
    </source>
</evidence>
<keyword evidence="3 7" id="KW-0547">Nucleotide-binding</keyword>
<dbReference type="CDD" id="cd07931">
    <property type="entry name" value="eukaryotic_phosphagen_kinases"/>
    <property type="match status" value="1"/>
</dbReference>
<dbReference type="Pfam" id="PF00217">
    <property type="entry name" value="ATP-gua_Ptrans"/>
    <property type="match status" value="1"/>
</dbReference>
<evidence type="ECO:0000256" key="5">
    <source>
        <dbReference type="ARBA" id="ARBA00022840"/>
    </source>
</evidence>
<dbReference type="InterPro" id="IPR000749">
    <property type="entry name" value="ATP-guanido_PTrfase"/>
</dbReference>
<dbReference type="PROSITE" id="PS51510">
    <property type="entry name" value="PHOSPHAGEN_KINASE_C"/>
    <property type="match status" value="1"/>
</dbReference>
<evidence type="ECO:0000259" key="9">
    <source>
        <dbReference type="PROSITE" id="PS51509"/>
    </source>
</evidence>
<evidence type="ECO:0000256" key="1">
    <source>
        <dbReference type="ARBA" id="ARBA00006798"/>
    </source>
</evidence>
<feature type="binding site" evidence="7">
    <location>
        <position position="245"/>
    </location>
    <ligand>
        <name>ATP</name>
        <dbReference type="ChEBI" id="CHEBI:30616"/>
    </ligand>
</feature>
<feature type="binding site" evidence="7">
    <location>
        <begin position="138"/>
        <end position="142"/>
    </location>
    <ligand>
        <name>ATP</name>
        <dbReference type="ChEBI" id="CHEBI:30616"/>
    </ligand>
</feature>
<keyword evidence="4 7" id="KW-0418">Kinase</keyword>
<keyword evidence="5 7" id="KW-0067">ATP-binding</keyword>
<dbReference type="FunFam" id="3.30.590.10:FF:000006">
    <property type="entry name" value="Arginine kinase 1"/>
    <property type="match status" value="1"/>
</dbReference>
<dbReference type="Gene3D" id="3.30.590.10">
    <property type="entry name" value="Glutamine synthetase/guanido kinase, catalytic domain"/>
    <property type="match status" value="1"/>
</dbReference>
<feature type="binding site" evidence="7">
    <location>
        <begin position="302"/>
        <end position="306"/>
    </location>
    <ligand>
        <name>ATP</name>
        <dbReference type="ChEBI" id="CHEBI:30616"/>
    </ligand>
</feature>
<dbReference type="Pfam" id="PF02807">
    <property type="entry name" value="ATP-gua_PtransN"/>
    <property type="match status" value="1"/>
</dbReference>
<dbReference type="InterPro" id="IPR036802">
    <property type="entry name" value="ATP-guanido_PTrfase_N_sf"/>
</dbReference>
<dbReference type="InterPro" id="IPR022415">
    <property type="entry name" value="ATP-guanido_PTrfase_AS"/>
</dbReference>
<dbReference type="InterPro" id="IPR022413">
    <property type="entry name" value="ATP-guanido_PTrfase_N"/>
</dbReference>
<dbReference type="GO" id="GO:0005524">
    <property type="term" value="F:ATP binding"/>
    <property type="evidence" value="ECO:0007669"/>
    <property type="project" value="UniProtKB-UniRule"/>
</dbReference>
<comment type="similarity">
    <text evidence="1 6 8">Belongs to the ATP:guanido phosphotransferase family.</text>
</comment>
<evidence type="ECO:0000256" key="3">
    <source>
        <dbReference type="ARBA" id="ARBA00022741"/>
    </source>
</evidence>
<evidence type="ECO:0000313" key="11">
    <source>
        <dbReference type="EMBL" id="CAG30842.1"/>
    </source>
</evidence>
<dbReference type="InterPro" id="IPR014746">
    <property type="entry name" value="Gln_synth/guanido_kin_cat_dom"/>
</dbReference>
<evidence type="ECO:0000256" key="7">
    <source>
        <dbReference type="PROSITE-ProRule" id="PRU00843"/>
    </source>
</evidence>
<feature type="binding site" evidence="7">
    <location>
        <begin position="333"/>
        <end position="338"/>
    </location>
    <ligand>
        <name>ATP</name>
        <dbReference type="ChEBI" id="CHEBI:30616"/>
    </ligand>
</feature>
<feature type="domain" description="Phosphagen kinase N-terminal" evidence="9">
    <location>
        <begin position="19"/>
        <end position="105"/>
    </location>
</feature>
<protein>
    <submittedName>
        <fullName evidence="11">Arginine kinase</fullName>
    </submittedName>
</protein>
<name>Q4W3A2_SUBDO</name>
<feature type="domain" description="Phosphagen kinase C-terminal" evidence="10">
    <location>
        <begin position="135"/>
        <end position="379"/>
    </location>
</feature>
<proteinExistence type="evidence at transcript level"/>
<dbReference type="PANTHER" id="PTHR11547">
    <property type="entry name" value="ARGININE OR CREATINE KINASE"/>
    <property type="match status" value="1"/>
</dbReference>
<dbReference type="GO" id="GO:0005615">
    <property type="term" value="C:extracellular space"/>
    <property type="evidence" value="ECO:0007669"/>
    <property type="project" value="TreeGrafter"/>
</dbReference>
<dbReference type="GO" id="GO:0046314">
    <property type="term" value="P:phosphocreatine biosynthetic process"/>
    <property type="evidence" value="ECO:0007669"/>
    <property type="project" value="InterPro"/>
</dbReference>
<dbReference type="PANTHER" id="PTHR11547:SF38">
    <property type="entry name" value="ARGININE KINASE 1-RELATED"/>
    <property type="match status" value="1"/>
</dbReference>
<keyword evidence="2 7" id="KW-0808">Transferase</keyword>
<dbReference type="GO" id="GO:0004111">
    <property type="term" value="F:creatine kinase activity"/>
    <property type="evidence" value="ECO:0007669"/>
    <property type="project" value="InterPro"/>
</dbReference>
<evidence type="ECO:0000256" key="6">
    <source>
        <dbReference type="PROSITE-ProRule" id="PRU00842"/>
    </source>
</evidence>
<dbReference type="AlphaFoldDB" id="Q4W3A2"/>
<evidence type="ECO:0000256" key="8">
    <source>
        <dbReference type="RuleBase" id="RU000505"/>
    </source>
</evidence>
<reference evidence="11" key="1">
    <citation type="journal article" date="2005" name="J. Exp. Biol.">
        <title>Arginine kinase in the demosponge Suberites domuncula: regulation of its expression and catalytic activity by silicic acid.</title>
        <authorList>
            <person name="Perovic-Ottstadt S."/>
            <person name="Wiens M."/>
            <person name="Schroder H.C."/>
            <person name="Batel R."/>
            <person name="Giovine M."/>
            <person name="Krasko A."/>
            <person name="Muller I.M."/>
            <person name="Muller W.E."/>
        </authorList>
    </citation>
    <scope>NUCLEOTIDE SEQUENCE</scope>
</reference>
<evidence type="ECO:0000256" key="4">
    <source>
        <dbReference type="ARBA" id="ARBA00022777"/>
    </source>
</evidence>
<dbReference type="InterPro" id="IPR022414">
    <property type="entry name" value="ATP-guanido_PTrfase_cat"/>
</dbReference>
<dbReference type="PROSITE" id="PS00112">
    <property type="entry name" value="PHOSPHAGEN_KINASE"/>
    <property type="match status" value="1"/>
</dbReference>
<dbReference type="PROSITE" id="PS51509">
    <property type="entry name" value="PHOSPHAGEN_KINASE_N"/>
    <property type="match status" value="1"/>
</dbReference>
<dbReference type="EMBL" id="AJ744770">
    <property type="protein sequence ID" value="CAG30842.1"/>
    <property type="molecule type" value="mRNA"/>
</dbReference>
<organism evidence="11">
    <name type="scientific">Suberites domuncula</name>
    <name type="common">Sponge</name>
    <dbReference type="NCBI Taxonomy" id="55567"/>
    <lineage>
        <taxon>Eukaryota</taxon>
        <taxon>Metazoa</taxon>
        <taxon>Porifera</taxon>
        <taxon>Demospongiae</taxon>
        <taxon>Heteroscleromorpha</taxon>
        <taxon>Suberitida</taxon>
        <taxon>Suberitidae</taxon>
        <taxon>Suberites</taxon>
    </lineage>
</organism>
<accession>Q4W3A2</accession>